<dbReference type="RefSeq" id="WP_009498030.1">
    <property type="nucleotide sequence ID" value="NZ_GL982998.1"/>
</dbReference>
<dbReference type="EMBL" id="AFPZ01000104">
    <property type="protein sequence ID" value="EGQ21302.1"/>
    <property type="molecule type" value="Genomic_DNA"/>
</dbReference>
<dbReference type="HOGENOM" id="CLU_2810294_0_0_9"/>
<dbReference type="Proteomes" id="UP000005316">
    <property type="component" value="Unassembled WGS sequence"/>
</dbReference>
<dbReference type="AlphaFoldDB" id="F9DX08"/>
<name>F9DX08_9BACL</name>
<evidence type="ECO:0000313" key="3">
    <source>
        <dbReference type="Proteomes" id="UP000005316"/>
    </source>
</evidence>
<comment type="caution">
    <text evidence="2">The sequence shown here is derived from an EMBL/GenBank/DDBJ whole genome shotgun (WGS) entry which is preliminary data.</text>
</comment>
<sequence length="67" mass="7656">MKVITQTPLDTIRAEEQTRAQLRETISRLEEDNATLTYELMMKDAKISVLEAGQAELIYELMNKGVL</sequence>
<reference evidence="2 3" key="1">
    <citation type="submission" date="2011-04" db="EMBL/GenBank/DDBJ databases">
        <authorList>
            <person name="Muzny D."/>
            <person name="Qin X."/>
            <person name="Deng J."/>
            <person name="Jiang H."/>
            <person name="Liu Y."/>
            <person name="Qu J."/>
            <person name="Song X.-Z."/>
            <person name="Zhang L."/>
            <person name="Thornton R."/>
            <person name="Coyle M."/>
            <person name="Francisco L."/>
            <person name="Jackson L."/>
            <person name="Javaid M."/>
            <person name="Korchina V."/>
            <person name="Kovar C."/>
            <person name="Mata R."/>
            <person name="Mathew T."/>
            <person name="Ngo R."/>
            <person name="Nguyen L."/>
            <person name="Nguyen N."/>
            <person name="Okwuonu G."/>
            <person name="Ongeri F."/>
            <person name="Pham C."/>
            <person name="Simmons D."/>
            <person name="Wilczek-Boney K."/>
            <person name="Hale W."/>
            <person name="Jakkamsetti A."/>
            <person name="Pham P."/>
            <person name="Ruth R."/>
            <person name="San Lucas F."/>
            <person name="Warren J."/>
            <person name="Zhang J."/>
            <person name="Zhao Z."/>
            <person name="Zhou C."/>
            <person name="Zhu D."/>
            <person name="Lee S."/>
            <person name="Bess C."/>
            <person name="Blankenburg K."/>
            <person name="Forbes L."/>
            <person name="Fu Q."/>
            <person name="Gubbala S."/>
            <person name="Hirani K."/>
            <person name="Jayaseelan J.C."/>
            <person name="Lara F."/>
            <person name="Munidasa M."/>
            <person name="Palculict T."/>
            <person name="Patil S."/>
            <person name="Pu L.-L."/>
            <person name="Saada N."/>
            <person name="Tang L."/>
            <person name="Weissenberger G."/>
            <person name="Zhu Y."/>
            <person name="Hemphill L."/>
            <person name="Shang Y."/>
            <person name="Youmans B."/>
            <person name="Ayvaz T."/>
            <person name="Ross M."/>
            <person name="Santibanez J."/>
            <person name="Aqrawi P."/>
            <person name="Gross S."/>
            <person name="Joshi V."/>
            <person name="Fowler G."/>
            <person name="Nazareth L."/>
            <person name="Reid J."/>
            <person name="Worley K."/>
            <person name="Petrosino J."/>
            <person name="Highlander S."/>
            <person name="Gibbs R."/>
        </authorList>
    </citation>
    <scope>NUCLEOTIDE SEQUENCE [LARGE SCALE GENOMIC DNA]</scope>
    <source>
        <strain evidence="2 3">2681</strain>
    </source>
</reference>
<feature type="coiled-coil region" evidence="1">
    <location>
        <begin position="12"/>
        <end position="39"/>
    </location>
</feature>
<protein>
    <submittedName>
        <fullName evidence="2">HTH-type transcriptional activator AmpR</fullName>
    </submittedName>
</protein>
<proteinExistence type="predicted"/>
<evidence type="ECO:0000256" key="1">
    <source>
        <dbReference type="SAM" id="Coils"/>
    </source>
</evidence>
<keyword evidence="1" id="KW-0175">Coiled coil</keyword>
<evidence type="ECO:0000313" key="2">
    <source>
        <dbReference type="EMBL" id="EGQ21302.1"/>
    </source>
</evidence>
<gene>
    <name evidence="2" type="ORF">HMPREF9372_3339</name>
</gene>
<organism evidence="2 3">
    <name type="scientific">Sporosarcina newyorkensis 2681</name>
    <dbReference type="NCBI Taxonomy" id="1027292"/>
    <lineage>
        <taxon>Bacteria</taxon>
        <taxon>Bacillati</taxon>
        <taxon>Bacillota</taxon>
        <taxon>Bacilli</taxon>
        <taxon>Bacillales</taxon>
        <taxon>Caryophanaceae</taxon>
        <taxon>Sporosarcina</taxon>
    </lineage>
</organism>
<accession>F9DX08</accession>